<feature type="coiled-coil region" evidence="1">
    <location>
        <begin position="41"/>
        <end position="95"/>
    </location>
</feature>
<accession>A0A5B9Y4R6</accession>
<keyword evidence="1" id="KW-0175">Coiled coil</keyword>
<sequence length="474" mass="55150">MELNFLCPKCGQTITEKDFDQSEQSLKHLHEFFNSKENIYKEELSKEIKKSFDKQKQLELDSLKTTIESSYIEKVTKLENTIQNLSQESENKLALSVKETENKYIKIITDLEASLKNLQTESESKISLTEKNIEAKYLQQLADLNQQIELLKSESTSKISIAQKEVENKYIQQISELTAQLDKVKTQSQNELETLESKIKLTNQELLNSKNLEIEKLKNELASIEDKSKLASKELIENYRQEYENKLAIANAEITELKISNAQNKVIQNKTKGENFEHDVEGELRKVFVNDIIEKINDATKKADFRHTIKEDGQVMGKIIYEVKNAEWKNTWEKKLTEDMAREESKYGILVATSFNDQYRGIPFKVSDQNPNIFLTDADSFTFVGNIVRMLIRTENKLIEKYKDGNQSEKIKEFNNWRDTSFIAFSKMLEDQFKRIEQSESSITLKINDIRIARQKIVGQWLKVVKTFIEGMNI</sequence>
<dbReference type="AlphaFoldDB" id="A0A5B9Y4R6"/>
<evidence type="ECO:0000256" key="1">
    <source>
        <dbReference type="SAM" id="Coils"/>
    </source>
</evidence>
<name>A0A5B9Y4R6_9MOLU</name>
<evidence type="ECO:0008006" key="4">
    <source>
        <dbReference type="Google" id="ProtNLM"/>
    </source>
</evidence>
<dbReference type="Pfam" id="PF09903">
    <property type="entry name" value="DUF2130"/>
    <property type="match status" value="1"/>
</dbReference>
<evidence type="ECO:0000313" key="3">
    <source>
        <dbReference type="Proteomes" id="UP000323144"/>
    </source>
</evidence>
<dbReference type="Proteomes" id="UP000323144">
    <property type="component" value="Chromosome"/>
</dbReference>
<reference evidence="2 3" key="1">
    <citation type="submission" date="2019-08" db="EMBL/GenBank/DDBJ databases">
        <title>Complete genome sequence of Spiroplasma chinense CCH (DSM 19755).</title>
        <authorList>
            <person name="Shen H.-Y."/>
            <person name="Lin Y.-C."/>
            <person name="Chou L."/>
            <person name="Kuo C.-H."/>
        </authorList>
    </citation>
    <scope>NUCLEOTIDE SEQUENCE [LARGE SCALE GENOMIC DNA]</scope>
    <source>
        <strain evidence="2 3">CCH</strain>
    </source>
</reference>
<organism evidence="2 3">
    <name type="scientific">Spiroplasma chinense</name>
    <dbReference type="NCBI Taxonomy" id="216932"/>
    <lineage>
        <taxon>Bacteria</taxon>
        <taxon>Bacillati</taxon>
        <taxon>Mycoplasmatota</taxon>
        <taxon>Mollicutes</taxon>
        <taxon>Entomoplasmatales</taxon>
        <taxon>Spiroplasmataceae</taxon>
        <taxon>Spiroplasma</taxon>
    </lineage>
</organism>
<keyword evidence="3" id="KW-1185">Reference proteome</keyword>
<proteinExistence type="predicted"/>
<feature type="coiled-coil region" evidence="1">
    <location>
        <begin position="134"/>
        <end position="260"/>
    </location>
</feature>
<dbReference type="KEGG" id="schi:SCHIN_v1c07550"/>
<dbReference type="RefSeq" id="WP_166508326.1">
    <property type="nucleotide sequence ID" value="NZ_CP043026.1"/>
</dbReference>
<gene>
    <name evidence="2" type="ORF">SCHIN_v1c07550</name>
</gene>
<protein>
    <recommendedName>
        <fullName evidence="4">DUF2130 domain-containing protein</fullName>
    </recommendedName>
</protein>
<evidence type="ECO:0000313" key="2">
    <source>
        <dbReference type="EMBL" id="QEH61950.1"/>
    </source>
</evidence>
<dbReference type="EMBL" id="CP043026">
    <property type="protein sequence ID" value="QEH61950.1"/>
    <property type="molecule type" value="Genomic_DNA"/>
</dbReference>
<dbReference type="InterPro" id="IPR019219">
    <property type="entry name" value="DUF2130"/>
</dbReference>